<keyword evidence="3 5" id="KW-0418">Kinase</keyword>
<sequence>MQSGSRAGHGTGVQWIGPYAVLAALDASGSGSGRCVPPALRYIGRTPDGERTVLLSSPLPGSDPARFLTEADASRYLVGRWALPATEVAPAGHGAWHASPYLPVLPLPAALALHGGPLPERTVRALGVALAESLSVIHGQGLTHAGVSPAAVLLAHDGPRLGGYGAVRTAAATDGTARRGAAGIDASVLAPEQRAGGVPRPMGDVYALGATLAFAATGSTAPEREELPGWLRPVVTRCLARDPADRLQLVACVRELADGDRAAAQQPAGFGAPERATALLTPGWLPPRIGAALAHQAAIVLGAELDPGAGGAAVAARAAAPSFS</sequence>
<dbReference type="PANTHER" id="PTHR43289">
    <property type="entry name" value="MITOGEN-ACTIVATED PROTEIN KINASE KINASE KINASE 20-RELATED"/>
    <property type="match status" value="1"/>
</dbReference>
<dbReference type="GO" id="GO:0004674">
    <property type="term" value="F:protein serine/threonine kinase activity"/>
    <property type="evidence" value="ECO:0007669"/>
    <property type="project" value="UniProtKB-KW"/>
</dbReference>
<keyword evidence="4" id="KW-0067">ATP-binding</keyword>
<organism evidence="5 6">
    <name type="scientific">Streptomyces polyasparticus</name>
    <dbReference type="NCBI Taxonomy" id="2767826"/>
    <lineage>
        <taxon>Bacteria</taxon>
        <taxon>Bacillati</taxon>
        <taxon>Actinomycetota</taxon>
        <taxon>Actinomycetes</taxon>
        <taxon>Kitasatosporales</taxon>
        <taxon>Streptomycetaceae</taxon>
        <taxon>Streptomyces</taxon>
    </lineage>
</organism>
<dbReference type="Gene3D" id="1.10.510.10">
    <property type="entry name" value="Transferase(Phosphotransferase) domain 1"/>
    <property type="match status" value="1"/>
</dbReference>
<dbReference type="Proteomes" id="UP000642284">
    <property type="component" value="Unassembled WGS sequence"/>
</dbReference>
<reference evidence="5 6" key="1">
    <citation type="submission" date="2020-08" db="EMBL/GenBank/DDBJ databases">
        <title>Genemic of Streptomyces polyaspartic.</title>
        <authorList>
            <person name="Liu W."/>
        </authorList>
    </citation>
    <scope>NUCLEOTIDE SEQUENCE [LARGE SCALE GENOMIC DNA]</scope>
    <source>
        <strain evidence="5 6">TRM66268-LWL</strain>
    </source>
</reference>
<keyword evidence="6" id="KW-1185">Reference proteome</keyword>
<comment type="caution">
    <text evidence="5">The sequence shown here is derived from an EMBL/GenBank/DDBJ whole genome shotgun (WGS) entry which is preliminary data.</text>
</comment>
<keyword evidence="1" id="KW-0808">Transferase</keyword>
<evidence type="ECO:0000256" key="3">
    <source>
        <dbReference type="ARBA" id="ARBA00022777"/>
    </source>
</evidence>
<dbReference type="PANTHER" id="PTHR43289:SF34">
    <property type="entry name" value="SERINE_THREONINE-PROTEIN KINASE YBDM-RELATED"/>
    <property type="match status" value="1"/>
</dbReference>
<dbReference type="SUPFAM" id="SSF56112">
    <property type="entry name" value="Protein kinase-like (PK-like)"/>
    <property type="match status" value="1"/>
</dbReference>
<dbReference type="RefSeq" id="WP_187812260.1">
    <property type="nucleotide sequence ID" value="NZ_JACTVJ010000003.1"/>
</dbReference>
<gene>
    <name evidence="5" type="ORF">H9Y04_04115</name>
</gene>
<evidence type="ECO:0000313" key="5">
    <source>
        <dbReference type="EMBL" id="MBC9711753.1"/>
    </source>
</evidence>
<name>A0ABR7S8K2_9ACTN</name>
<dbReference type="EMBL" id="JACTVJ010000003">
    <property type="protein sequence ID" value="MBC9711753.1"/>
    <property type="molecule type" value="Genomic_DNA"/>
</dbReference>
<accession>A0ABR7S8K2</accession>
<dbReference type="InterPro" id="IPR011009">
    <property type="entry name" value="Kinase-like_dom_sf"/>
</dbReference>
<proteinExistence type="predicted"/>
<evidence type="ECO:0000313" key="6">
    <source>
        <dbReference type="Proteomes" id="UP000642284"/>
    </source>
</evidence>
<protein>
    <submittedName>
        <fullName evidence="5">Serine/threonine protein kinase</fullName>
    </submittedName>
</protein>
<evidence type="ECO:0000256" key="1">
    <source>
        <dbReference type="ARBA" id="ARBA00022679"/>
    </source>
</evidence>
<evidence type="ECO:0000256" key="2">
    <source>
        <dbReference type="ARBA" id="ARBA00022741"/>
    </source>
</evidence>
<evidence type="ECO:0000256" key="4">
    <source>
        <dbReference type="ARBA" id="ARBA00022840"/>
    </source>
</evidence>
<keyword evidence="2" id="KW-0547">Nucleotide-binding</keyword>
<keyword evidence="5" id="KW-0723">Serine/threonine-protein kinase</keyword>